<evidence type="ECO:0000256" key="5">
    <source>
        <dbReference type="ARBA" id="ARBA00022490"/>
    </source>
</evidence>
<dbReference type="Gene3D" id="3.40.640.10">
    <property type="entry name" value="Type I PLP-dependent aspartate aminotransferase-like (Major domain)"/>
    <property type="match status" value="1"/>
</dbReference>
<evidence type="ECO:0000256" key="1">
    <source>
        <dbReference type="ARBA" id="ARBA00001933"/>
    </source>
</evidence>
<dbReference type="RefSeq" id="WP_269422977.1">
    <property type="nucleotide sequence ID" value="NZ_JAPWGY010000002.1"/>
</dbReference>
<keyword evidence="8 12" id="KW-0808">Transferase</keyword>
<evidence type="ECO:0000256" key="2">
    <source>
        <dbReference type="ARBA" id="ARBA00005099"/>
    </source>
</evidence>
<keyword evidence="9" id="KW-0663">Pyridoxal phosphate</keyword>
<comment type="catalytic activity">
    <reaction evidence="11">
        <text>O-phospho-L-serine + 2-oxoglutarate = 3-phosphooxypyruvate + L-glutamate</text>
        <dbReference type="Rhea" id="RHEA:14329"/>
        <dbReference type="ChEBI" id="CHEBI:16810"/>
        <dbReference type="ChEBI" id="CHEBI:18110"/>
        <dbReference type="ChEBI" id="CHEBI:29985"/>
        <dbReference type="ChEBI" id="CHEBI:57524"/>
        <dbReference type="EC" id="2.6.1.52"/>
    </reaction>
</comment>
<dbReference type="CDD" id="cd01494">
    <property type="entry name" value="AAT_I"/>
    <property type="match status" value="1"/>
</dbReference>
<comment type="similarity">
    <text evidence="3">Belongs to the class-V pyridoxal-phosphate-dependent aminotransferase family. SerC subfamily.</text>
</comment>
<gene>
    <name evidence="12" type="ORF">O4H49_08410</name>
</gene>
<evidence type="ECO:0000256" key="10">
    <source>
        <dbReference type="ARBA" id="ARBA00023299"/>
    </source>
</evidence>
<dbReference type="NCBIfam" id="TIGR01365">
    <property type="entry name" value="serC_2"/>
    <property type="match status" value="1"/>
</dbReference>
<dbReference type="Gene3D" id="3.90.1150.10">
    <property type="entry name" value="Aspartate Aminotransferase, domain 1"/>
    <property type="match status" value="1"/>
</dbReference>
<dbReference type="PANTHER" id="PTHR21152">
    <property type="entry name" value="AMINOTRANSFERASE CLASS V"/>
    <property type="match status" value="1"/>
</dbReference>
<dbReference type="SUPFAM" id="SSF53383">
    <property type="entry name" value="PLP-dependent transferases"/>
    <property type="match status" value="1"/>
</dbReference>
<evidence type="ECO:0000256" key="3">
    <source>
        <dbReference type="ARBA" id="ARBA00006904"/>
    </source>
</evidence>
<evidence type="ECO:0000256" key="11">
    <source>
        <dbReference type="ARBA" id="ARBA00049007"/>
    </source>
</evidence>
<comment type="pathway">
    <text evidence="2">Amino-acid biosynthesis; L-serine biosynthesis; L-serine from 3-phospho-D-glycerate: step 2/3.</text>
</comment>
<comment type="caution">
    <text evidence="12">The sequence shown here is derived from an EMBL/GenBank/DDBJ whole genome shotgun (WGS) entry which is preliminary data.</text>
</comment>
<keyword evidence="5" id="KW-0963">Cytoplasm</keyword>
<keyword evidence="7" id="KW-0028">Amino-acid biosynthesis</keyword>
<comment type="cofactor">
    <cofactor evidence="1">
        <name>pyridoxal 5'-phosphate</name>
        <dbReference type="ChEBI" id="CHEBI:597326"/>
    </cofactor>
</comment>
<keyword evidence="10" id="KW-0718">Serine biosynthesis</keyword>
<evidence type="ECO:0000256" key="9">
    <source>
        <dbReference type="ARBA" id="ARBA00022898"/>
    </source>
</evidence>
<proteinExistence type="inferred from homology"/>
<evidence type="ECO:0000313" key="13">
    <source>
        <dbReference type="Proteomes" id="UP001069802"/>
    </source>
</evidence>
<dbReference type="PANTHER" id="PTHR21152:SF40">
    <property type="entry name" value="ALANINE--GLYOXYLATE AMINOTRANSFERASE"/>
    <property type="match status" value="1"/>
</dbReference>
<dbReference type="EMBL" id="JAPWGY010000002">
    <property type="protein sequence ID" value="MCZ4280797.1"/>
    <property type="molecule type" value="Genomic_DNA"/>
</dbReference>
<evidence type="ECO:0000313" key="12">
    <source>
        <dbReference type="EMBL" id="MCZ4280797.1"/>
    </source>
</evidence>
<dbReference type="InterPro" id="IPR022278">
    <property type="entry name" value="Pser_aminoTfrase"/>
</dbReference>
<dbReference type="InterPro" id="IPR015421">
    <property type="entry name" value="PyrdxlP-dep_Trfase_major"/>
</dbReference>
<name>A0ABT4LLF8_9PROT</name>
<keyword evidence="6 12" id="KW-0032">Aminotransferase</keyword>
<dbReference type="PIRSF" id="PIRSF000525">
    <property type="entry name" value="SerC"/>
    <property type="match status" value="1"/>
</dbReference>
<dbReference type="InterPro" id="IPR015424">
    <property type="entry name" value="PyrdxlP-dep_Trfase"/>
</dbReference>
<dbReference type="NCBIfam" id="NF002841">
    <property type="entry name" value="PRK03080.1-2"/>
    <property type="match status" value="1"/>
</dbReference>
<accession>A0ABT4LLF8</accession>
<dbReference type="EC" id="2.6.1.52" evidence="4"/>
<dbReference type="Proteomes" id="UP001069802">
    <property type="component" value="Unassembled WGS sequence"/>
</dbReference>
<dbReference type="InterPro" id="IPR006271">
    <property type="entry name" value="Pser_aminoTfrase_methanosarc"/>
</dbReference>
<organism evidence="12 13">
    <name type="scientific">Kiloniella laminariae</name>
    <dbReference type="NCBI Taxonomy" id="454162"/>
    <lineage>
        <taxon>Bacteria</taxon>
        <taxon>Pseudomonadati</taxon>
        <taxon>Pseudomonadota</taxon>
        <taxon>Alphaproteobacteria</taxon>
        <taxon>Rhodospirillales</taxon>
        <taxon>Kiloniellaceae</taxon>
        <taxon>Kiloniella</taxon>
    </lineage>
</organism>
<protein>
    <recommendedName>
        <fullName evidence="4">phosphoserine transaminase</fullName>
        <ecNumber evidence="4">2.6.1.52</ecNumber>
    </recommendedName>
</protein>
<evidence type="ECO:0000256" key="6">
    <source>
        <dbReference type="ARBA" id="ARBA00022576"/>
    </source>
</evidence>
<dbReference type="GO" id="GO:0004648">
    <property type="term" value="F:O-phospho-L-serine:2-oxoglutarate aminotransferase activity"/>
    <property type="evidence" value="ECO:0007669"/>
    <property type="project" value="UniProtKB-EC"/>
</dbReference>
<sequence>MNEKPSERPLNPRFSSGPCAKRPGWSLDSLGSCWHGRSHRAKGGKAKLVEVIELSRKILGIPDDYRIGIVPASDTGAVEMALWSLLGPRGVDMLTWESFGKGWVTDVTKQLKLDDVRVLEADYGQLPDLSQVSWDRDVVFTWNGTTSGVRVPDGDWIASDRQGLSICDATSAAFAMPLPWDKLDVVTWSWQKVLGGEGAHGMLVLSPRAVERLENHQPTWPMPKIFRMVKAGKLDETIFQGATINTPSMLCVEDAIDSLKWAESVGGQKGLSARCDANLAALTAWVGQRDWIDFLAEKTETRSNTSICLKITARWFQALSEEHKAKAAKALATLLENEGVALDIGSYRDAPAGLRIWGGATIETSDITALLPWLDWGIEIVRAEFE</sequence>
<reference evidence="12" key="1">
    <citation type="submission" date="2022-12" db="EMBL/GenBank/DDBJ databases">
        <title>Bacterial isolates from different developmental stages of Nematostella vectensis.</title>
        <authorList>
            <person name="Fraune S."/>
        </authorList>
    </citation>
    <scope>NUCLEOTIDE SEQUENCE</scope>
    <source>
        <strain evidence="12">G21630-S1</strain>
    </source>
</reference>
<dbReference type="InterPro" id="IPR015422">
    <property type="entry name" value="PyrdxlP-dep_Trfase_small"/>
</dbReference>
<keyword evidence="13" id="KW-1185">Reference proteome</keyword>
<evidence type="ECO:0000256" key="8">
    <source>
        <dbReference type="ARBA" id="ARBA00022679"/>
    </source>
</evidence>
<evidence type="ECO:0000256" key="4">
    <source>
        <dbReference type="ARBA" id="ARBA00013030"/>
    </source>
</evidence>
<evidence type="ECO:0000256" key="7">
    <source>
        <dbReference type="ARBA" id="ARBA00022605"/>
    </source>
</evidence>